<accession>A0AAN9TYC5</accession>
<evidence type="ECO:0000313" key="3">
    <source>
        <dbReference type="Proteomes" id="UP001320245"/>
    </source>
</evidence>
<protein>
    <submittedName>
        <fullName evidence="2">Uncharacterized protein</fullName>
    </submittedName>
</protein>
<dbReference type="AlphaFoldDB" id="A0AAN9TYC5"/>
<feature type="compositionally biased region" description="Basic and acidic residues" evidence="1">
    <location>
        <begin position="247"/>
        <end position="260"/>
    </location>
</feature>
<feature type="region of interest" description="Disordered" evidence="1">
    <location>
        <begin position="243"/>
        <end position="286"/>
    </location>
</feature>
<gene>
    <name evidence="2" type="ORF">SLS53_008727</name>
</gene>
<sequence length="582" mass="62943">MAPRTRRQASLHTSSVNKSGSGSGSGSGSSSAIPVTPPFGRSQRGRCPRRPRVVGTNKPGRRTQKLASAPAGFPGRRVHLGSATANVPKKILSTVLRLQVQNDHVVYEPSPGTEALAVTLGLPSPVCFSVYLHTLIHTSERARHRLRRWAGLRTANGRGENNTFNFQSSGMYELALEARRKRLGEAPSAKPIFARKKVDDIGAFQPRDLYEAIKADPSIAHPPLDAAEAADTAEVAAVVVDDGTQSDPDRENPSESEHPQGEPYNQSGSRPQSEHLGEEPPVHNGEASNVQDELYHLQGGGSGLPLYTPKGLESLSVSRFSEQVRPSTPRVSRANSEMSSYILGRASHVQHDLASAHIVPPIFPVVPGAPRSEDRMPELSRGPQEDLSMSISMDLIEDDIYDATPKRAQTSPETRYVSSRAAMLDNIKEALRATGRADILAKEALEANIKTTDALQRDLACIHAVVCQLVERGSGQPAILAKRAAALDKDIMDRQAIVSTIKAFSVQTPDSNRAVQMLTNDIAPIRGLRKELQSRAKRIEHFASAVRKVDMTAVFGILQAFKAACKSDLEALANMPISSVLL</sequence>
<dbReference type="Proteomes" id="UP001320245">
    <property type="component" value="Unassembled WGS sequence"/>
</dbReference>
<evidence type="ECO:0000313" key="2">
    <source>
        <dbReference type="EMBL" id="KAK7731563.1"/>
    </source>
</evidence>
<organism evidence="2 3">
    <name type="scientific">Cytospora paraplurivora</name>
    <dbReference type="NCBI Taxonomy" id="2898453"/>
    <lineage>
        <taxon>Eukaryota</taxon>
        <taxon>Fungi</taxon>
        <taxon>Dikarya</taxon>
        <taxon>Ascomycota</taxon>
        <taxon>Pezizomycotina</taxon>
        <taxon>Sordariomycetes</taxon>
        <taxon>Sordariomycetidae</taxon>
        <taxon>Diaporthales</taxon>
        <taxon>Cytosporaceae</taxon>
        <taxon>Cytospora</taxon>
    </lineage>
</organism>
<comment type="caution">
    <text evidence="2">The sequence shown here is derived from an EMBL/GenBank/DDBJ whole genome shotgun (WGS) entry which is preliminary data.</text>
</comment>
<keyword evidence="3" id="KW-1185">Reference proteome</keyword>
<feature type="compositionally biased region" description="Basic residues" evidence="1">
    <location>
        <begin position="43"/>
        <end position="52"/>
    </location>
</feature>
<dbReference type="EMBL" id="JAJSPL020000055">
    <property type="protein sequence ID" value="KAK7731563.1"/>
    <property type="molecule type" value="Genomic_DNA"/>
</dbReference>
<reference evidence="2 3" key="1">
    <citation type="journal article" date="2023" name="PLoS ONE">
        <title>Cytospora paraplurivora sp. nov. isolated from orchards with fruit tree decline syndrome in Ontario, Canada.</title>
        <authorList>
            <person name="Ilyukhin E."/>
            <person name="Nguyen H.D.T."/>
            <person name="Castle A.J."/>
            <person name="Ellouze W."/>
        </authorList>
    </citation>
    <scope>NUCLEOTIDE SEQUENCE [LARGE SCALE GENOMIC DNA]</scope>
    <source>
        <strain evidence="2 3">FDS-564</strain>
    </source>
</reference>
<proteinExistence type="predicted"/>
<evidence type="ECO:0000256" key="1">
    <source>
        <dbReference type="SAM" id="MobiDB-lite"/>
    </source>
</evidence>
<feature type="region of interest" description="Disordered" evidence="1">
    <location>
        <begin position="1"/>
        <end position="77"/>
    </location>
</feature>
<name>A0AAN9TYC5_9PEZI</name>
<feature type="compositionally biased region" description="Basic and acidic residues" evidence="1">
    <location>
        <begin position="272"/>
        <end position="281"/>
    </location>
</feature>